<dbReference type="CDD" id="cd00143">
    <property type="entry name" value="PP2Cc"/>
    <property type="match status" value="1"/>
</dbReference>
<keyword evidence="2" id="KW-0378">Hydrolase</keyword>
<name>A0A377FW22_9BACL</name>
<evidence type="ECO:0000313" key="2">
    <source>
        <dbReference type="EMBL" id="STO08513.1"/>
    </source>
</evidence>
<dbReference type="InterPro" id="IPR001932">
    <property type="entry name" value="PPM-type_phosphatase-like_dom"/>
</dbReference>
<dbReference type="Gene3D" id="3.60.40.10">
    <property type="entry name" value="PPM-type phosphatase domain"/>
    <property type="match status" value="1"/>
</dbReference>
<evidence type="ECO:0000313" key="3">
    <source>
        <dbReference type="Proteomes" id="UP000254060"/>
    </source>
</evidence>
<reference evidence="2 3" key="1">
    <citation type="submission" date="2018-06" db="EMBL/GenBank/DDBJ databases">
        <authorList>
            <consortium name="Pathogen Informatics"/>
            <person name="Doyle S."/>
        </authorList>
    </citation>
    <scope>NUCLEOTIDE SEQUENCE [LARGE SCALE GENOMIC DNA]</scope>
    <source>
        <strain evidence="2 3">NCTC13163</strain>
    </source>
</reference>
<dbReference type="Proteomes" id="UP000254060">
    <property type="component" value="Unassembled WGS sequence"/>
</dbReference>
<gene>
    <name evidence="2" type="primary">stp</name>
    <name evidence="2" type="ORF">NCTC13163_01885</name>
</gene>
<sequence length="244" mass="27109">MELAYRTDRGQVRAQNEDAVLILGDEHAGIALVADGMGGHEAGEVASQLVIEQFRRAFPTLPATPMEMEQWFRDNVELANEQVLAFSKQSNLLMMGTTIAGVCWHDETIVIVHVGDSRVYALRNGALSQLTEDHSYVNVLKQLGELTEEEMRVHPKRNIITRAIGSNEHVEPDLQVLAEPEFDTILICTDGLTTHLTDEDILRVLERPLSADVKADQLIDQANRLGGSDNITVAIVQFTDRKRG</sequence>
<dbReference type="OrthoDB" id="9801841at2"/>
<dbReference type="NCBIfam" id="NF033484">
    <property type="entry name" value="Stp1_PP2C_phos"/>
    <property type="match status" value="1"/>
</dbReference>
<dbReference type="InterPro" id="IPR015655">
    <property type="entry name" value="PP2C"/>
</dbReference>
<protein>
    <submittedName>
        <fullName evidence="2">Serine/threonine phosphatase stp</fullName>
        <ecNumber evidence="2">3.1.3.16</ecNumber>
    </submittedName>
</protein>
<dbReference type="PROSITE" id="PS51746">
    <property type="entry name" value="PPM_2"/>
    <property type="match status" value="1"/>
</dbReference>
<accession>A0A377FW22</accession>
<dbReference type="GO" id="GO:0004722">
    <property type="term" value="F:protein serine/threonine phosphatase activity"/>
    <property type="evidence" value="ECO:0007669"/>
    <property type="project" value="UniProtKB-EC"/>
</dbReference>
<dbReference type="SMART" id="SM00331">
    <property type="entry name" value="PP2C_SIG"/>
    <property type="match status" value="1"/>
</dbReference>
<dbReference type="EMBL" id="UGGP01000001">
    <property type="protein sequence ID" value="STO08513.1"/>
    <property type="molecule type" value="Genomic_DNA"/>
</dbReference>
<dbReference type="PANTHER" id="PTHR47992">
    <property type="entry name" value="PROTEIN PHOSPHATASE"/>
    <property type="match status" value="1"/>
</dbReference>
<dbReference type="Pfam" id="PF13672">
    <property type="entry name" value="PP2C_2"/>
    <property type="match status" value="1"/>
</dbReference>
<proteinExistence type="predicted"/>
<dbReference type="SUPFAM" id="SSF81606">
    <property type="entry name" value="PP2C-like"/>
    <property type="match status" value="1"/>
</dbReference>
<dbReference type="RefSeq" id="WP_024370059.1">
    <property type="nucleotide sequence ID" value="NZ_UGGP01000001.1"/>
</dbReference>
<dbReference type="AlphaFoldDB" id="A0A377FW22"/>
<dbReference type="EC" id="3.1.3.16" evidence="2"/>
<organism evidence="2 3">
    <name type="scientific">Exiguobacterium aurantiacum</name>
    <dbReference type="NCBI Taxonomy" id="33987"/>
    <lineage>
        <taxon>Bacteria</taxon>
        <taxon>Bacillati</taxon>
        <taxon>Bacillota</taxon>
        <taxon>Bacilli</taxon>
        <taxon>Bacillales</taxon>
        <taxon>Bacillales Family XII. Incertae Sedis</taxon>
        <taxon>Exiguobacterium</taxon>
    </lineage>
</organism>
<feature type="domain" description="PPM-type phosphatase" evidence="1">
    <location>
        <begin position="2"/>
        <end position="238"/>
    </location>
</feature>
<dbReference type="STRING" id="1397694.GCA_000702585_02379"/>
<dbReference type="InterPro" id="IPR036457">
    <property type="entry name" value="PPM-type-like_dom_sf"/>
</dbReference>
<dbReference type="SMART" id="SM00332">
    <property type="entry name" value="PP2Cc"/>
    <property type="match status" value="1"/>
</dbReference>
<evidence type="ECO:0000259" key="1">
    <source>
        <dbReference type="PROSITE" id="PS51746"/>
    </source>
</evidence>